<reference evidence="1 2" key="1">
    <citation type="submission" date="2024-05" db="EMBL/GenBank/DDBJ databases">
        <title>Culex pipiens pipiens assembly and annotation.</title>
        <authorList>
            <person name="Alout H."/>
            <person name="Durand T."/>
        </authorList>
    </citation>
    <scope>NUCLEOTIDE SEQUENCE [LARGE SCALE GENOMIC DNA]</scope>
    <source>
        <strain evidence="1">HA-2024</strain>
        <tissue evidence="1">Whole body</tissue>
    </source>
</reference>
<accession>A0ABD1CFC3</accession>
<gene>
    <name evidence="1" type="ORF">pipiens_017857</name>
</gene>
<feature type="non-terminal residue" evidence="1">
    <location>
        <position position="34"/>
    </location>
</feature>
<name>A0ABD1CFC3_CULPP</name>
<sequence>MKTDMMSVHQYPSLSGKQDILREVVMKYIDHFYP</sequence>
<dbReference type="AlphaFoldDB" id="A0ABD1CFC3"/>
<comment type="caution">
    <text evidence="1">The sequence shown here is derived from an EMBL/GenBank/DDBJ whole genome shotgun (WGS) entry which is preliminary data.</text>
</comment>
<proteinExistence type="predicted"/>
<protein>
    <submittedName>
        <fullName evidence="1">Uncharacterized protein</fullName>
    </submittedName>
</protein>
<organism evidence="1 2">
    <name type="scientific">Culex pipiens pipiens</name>
    <name type="common">Northern house mosquito</name>
    <dbReference type="NCBI Taxonomy" id="38569"/>
    <lineage>
        <taxon>Eukaryota</taxon>
        <taxon>Metazoa</taxon>
        <taxon>Ecdysozoa</taxon>
        <taxon>Arthropoda</taxon>
        <taxon>Hexapoda</taxon>
        <taxon>Insecta</taxon>
        <taxon>Pterygota</taxon>
        <taxon>Neoptera</taxon>
        <taxon>Endopterygota</taxon>
        <taxon>Diptera</taxon>
        <taxon>Nematocera</taxon>
        <taxon>Culicoidea</taxon>
        <taxon>Culicidae</taxon>
        <taxon>Culicinae</taxon>
        <taxon>Culicini</taxon>
        <taxon>Culex</taxon>
        <taxon>Culex</taxon>
    </lineage>
</organism>
<keyword evidence="2" id="KW-1185">Reference proteome</keyword>
<evidence type="ECO:0000313" key="1">
    <source>
        <dbReference type="EMBL" id="KAL1374852.1"/>
    </source>
</evidence>
<dbReference type="EMBL" id="JBEHCU010012993">
    <property type="protein sequence ID" value="KAL1374852.1"/>
    <property type="molecule type" value="Genomic_DNA"/>
</dbReference>
<dbReference type="Proteomes" id="UP001562425">
    <property type="component" value="Unassembled WGS sequence"/>
</dbReference>
<evidence type="ECO:0000313" key="2">
    <source>
        <dbReference type="Proteomes" id="UP001562425"/>
    </source>
</evidence>